<feature type="transmembrane region" description="Helical" evidence="9">
    <location>
        <begin position="319"/>
        <end position="337"/>
    </location>
</feature>
<keyword evidence="6 9" id="KW-1133">Transmembrane helix</keyword>
<comment type="subcellular location">
    <subcellularLocation>
        <location evidence="1">Cell membrane</location>
        <topology evidence="1">Multi-pass membrane protein</topology>
    </subcellularLocation>
</comment>
<dbReference type="InterPro" id="IPR052157">
    <property type="entry name" value="BCAA_transport_permease"/>
</dbReference>
<feature type="transmembrane region" description="Helical" evidence="9">
    <location>
        <begin position="238"/>
        <end position="264"/>
    </location>
</feature>
<evidence type="ECO:0000256" key="9">
    <source>
        <dbReference type="SAM" id="Phobius"/>
    </source>
</evidence>
<dbReference type="PANTHER" id="PTHR11795">
    <property type="entry name" value="BRANCHED-CHAIN AMINO ACID TRANSPORT SYSTEM PERMEASE PROTEIN LIVH"/>
    <property type="match status" value="1"/>
</dbReference>
<evidence type="ECO:0000256" key="1">
    <source>
        <dbReference type="ARBA" id="ARBA00004651"/>
    </source>
</evidence>
<keyword evidence="4 9" id="KW-0812">Transmembrane</keyword>
<name>A0A9X4R756_9BURK</name>
<feature type="transmembrane region" description="Helical" evidence="9">
    <location>
        <begin position="284"/>
        <end position="307"/>
    </location>
</feature>
<feature type="transmembrane region" description="Helical" evidence="9">
    <location>
        <begin position="195"/>
        <end position="217"/>
    </location>
</feature>
<keyword evidence="7 9" id="KW-0472">Membrane</keyword>
<feature type="transmembrane region" description="Helical" evidence="9">
    <location>
        <begin position="120"/>
        <end position="139"/>
    </location>
</feature>
<proteinExistence type="inferred from homology"/>
<dbReference type="RefSeq" id="WP_268151241.1">
    <property type="nucleotide sequence ID" value="NZ_JAPPUW010000011.1"/>
</dbReference>
<comment type="caution">
    <text evidence="10">The sequence shown here is derived from an EMBL/GenBank/DDBJ whole genome shotgun (WGS) entry which is preliminary data.</text>
</comment>
<dbReference type="GO" id="GO:0005886">
    <property type="term" value="C:plasma membrane"/>
    <property type="evidence" value="ECO:0007669"/>
    <property type="project" value="UniProtKB-SubCell"/>
</dbReference>
<feature type="transmembrane region" description="Helical" evidence="9">
    <location>
        <begin position="151"/>
        <end position="175"/>
    </location>
</feature>
<protein>
    <submittedName>
        <fullName evidence="10">Branched-chain amino acid ABC transporter permease</fullName>
    </submittedName>
</protein>
<dbReference type="AlphaFoldDB" id="A0A9X4R756"/>
<feature type="transmembrane region" description="Helical" evidence="9">
    <location>
        <begin position="64"/>
        <end position="84"/>
    </location>
</feature>
<feature type="transmembrane region" description="Helical" evidence="9">
    <location>
        <begin position="96"/>
        <end position="114"/>
    </location>
</feature>
<evidence type="ECO:0000256" key="3">
    <source>
        <dbReference type="ARBA" id="ARBA00022475"/>
    </source>
</evidence>
<evidence type="ECO:0000256" key="2">
    <source>
        <dbReference type="ARBA" id="ARBA00022448"/>
    </source>
</evidence>
<dbReference type="PANTHER" id="PTHR11795:SF450">
    <property type="entry name" value="ABC TRANSPORTER PERMEASE PROTEIN"/>
    <property type="match status" value="1"/>
</dbReference>
<evidence type="ECO:0000256" key="6">
    <source>
        <dbReference type="ARBA" id="ARBA00022989"/>
    </source>
</evidence>
<gene>
    <name evidence="10" type="ORF">EXJ73_04655</name>
</gene>
<evidence type="ECO:0000256" key="7">
    <source>
        <dbReference type="ARBA" id="ARBA00023136"/>
    </source>
</evidence>
<keyword evidence="11" id="KW-1185">Reference proteome</keyword>
<dbReference type="Pfam" id="PF02653">
    <property type="entry name" value="BPD_transp_2"/>
    <property type="match status" value="1"/>
</dbReference>
<dbReference type="Proteomes" id="UP001152766">
    <property type="component" value="Unassembled WGS sequence"/>
</dbReference>
<dbReference type="GO" id="GO:0022857">
    <property type="term" value="F:transmembrane transporter activity"/>
    <property type="evidence" value="ECO:0007669"/>
    <property type="project" value="InterPro"/>
</dbReference>
<feature type="transmembrane region" description="Helical" evidence="9">
    <location>
        <begin position="6"/>
        <end position="31"/>
    </location>
</feature>
<keyword evidence="3" id="KW-1003">Cell membrane</keyword>
<sequence>MDLTIAAILGLDGLTNGAIYALVALALVLVFSVTRVIFIPQGEFVAFGALTLAALQSAKVPGTVWLLLMMAVAAALLDLAAGLRERWPAARLARKLLATLGFPLAAAGLTYGLAPQQPPLLVQVALALAVVTAMGPLLYRLAFRALSAASVLTLLIVSVGVHFALTGVGLVFFGAEGYRTPAFWEVRFDVGPLGFSGQTLIIFGASVALLVGMWLFFERTLTGKALRATSVNRTGARLMGISGDAAGALTFTLAAFIGALSGLLISPSTTIYYDTGFLIGLKGFVAAVFGGLASFPMALGGAIGVGLVESFGSFWASAFKEVIVFTVILPVLLWRSFVDPHHEEH</sequence>
<accession>A0A9X4R756</accession>
<reference evidence="10" key="1">
    <citation type="submission" date="2019-02" db="EMBL/GenBank/DDBJ databases">
        <title>Draft genome of the type strain Pelomonas aquatica CCUG 52575T.</title>
        <authorList>
            <person name="Gomila M."/>
            <person name="Lalucat J."/>
        </authorList>
    </citation>
    <scope>NUCLEOTIDE SEQUENCE</scope>
    <source>
        <strain evidence="10">CCUG 52575</strain>
    </source>
</reference>
<dbReference type="EMBL" id="SGUG01000005">
    <property type="protein sequence ID" value="MDG0861763.1"/>
    <property type="molecule type" value="Genomic_DNA"/>
</dbReference>
<keyword evidence="5" id="KW-0029">Amino-acid transport</keyword>
<keyword evidence="2" id="KW-0813">Transport</keyword>
<evidence type="ECO:0000313" key="11">
    <source>
        <dbReference type="Proteomes" id="UP001152766"/>
    </source>
</evidence>
<evidence type="ECO:0000256" key="4">
    <source>
        <dbReference type="ARBA" id="ARBA00022692"/>
    </source>
</evidence>
<dbReference type="GO" id="GO:0006865">
    <property type="term" value="P:amino acid transport"/>
    <property type="evidence" value="ECO:0007669"/>
    <property type="project" value="UniProtKB-KW"/>
</dbReference>
<evidence type="ECO:0000256" key="8">
    <source>
        <dbReference type="ARBA" id="ARBA00037998"/>
    </source>
</evidence>
<dbReference type="CDD" id="cd06582">
    <property type="entry name" value="TM_PBP1_LivH_like"/>
    <property type="match status" value="1"/>
</dbReference>
<evidence type="ECO:0000313" key="10">
    <source>
        <dbReference type="EMBL" id="MDG0861763.1"/>
    </source>
</evidence>
<dbReference type="InterPro" id="IPR001851">
    <property type="entry name" value="ABC_transp_permease"/>
</dbReference>
<organism evidence="10 11">
    <name type="scientific">Pelomonas aquatica</name>
    <dbReference type="NCBI Taxonomy" id="431058"/>
    <lineage>
        <taxon>Bacteria</taxon>
        <taxon>Pseudomonadati</taxon>
        <taxon>Pseudomonadota</taxon>
        <taxon>Betaproteobacteria</taxon>
        <taxon>Burkholderiales</taxon>
        <taxon>Sphaerotilaceae</taxon>
        <taxon>Roseateles</taxon>
    </lineage>
</organism>
<evidence type="ECO:0000256" key="5">
    <source>
        <dbReference type="ARBA" id="ARBA00022970"/>
    </source>
</evidence>
<comment type="similarity">
    <text evidence="8">Belongs to the binding-protein-dependent transport system permease family. LivHM subfamily.</text>
</comment>